<dbReference type="InterPro" id="IPR026356">
    <property type="entry name" value="GrrA/OscA1_RiPP"/>
</dbReference>
<dbReference type="RefSeq" id="WP_012361338.1">
    <property type="nucleotide sequence ID" value="NC_010546.1"/>
</dbReference>
<evidence type="ECO:0000313" key="2">
    <source>
        <dbReference type="EMBL" id="ACB49663.1"/>
    </source>
</evidence>
<dbReference type="HOGENOM" id="CLU_137826_0_0_3"/>
<sequence length="118" mass="12420">MIITNKITFMGFLLAVSTLSVSVATANSQKPINAKVSNNIEYRLSRITKAIEKGDIETTNSLPTEAENLLTRGFANRSGGGGFANRGGGGGGFVNRGGGGGFVNRSPWPNGGSFYNRY</sequence>
<protein>
    <recommendedName>
        <fullName evidence="4">RSAM-associated Gly-rich repeat protein</fullName>
    </recommendedName>
</protein>
<accession>B1X122</accession>
<gene>
    <name evidence="2" type="ordered locus">cce_0312</name>
</gene>
<keyword evidence="1" id="KW-0732">Signal</keyword>
<organism evidence="2 3">
    <name type="scientific">Crocosphaera subtropica (strain ATCC 51142 / BH68)</name>
    <name type="common">Cyanothece sp. (strain ATCC 51142)</name>
    <dbReference type="NCBI Taxonomy" id="43989"/>
    <lineage>
        <taxon>Bacteria</taxon>
        <taxon>Bacillati</taxon>
        <taxon>Cyanobacteriota</taxon>
        <taxon>Cyanophyceae</taxon>
        <taxon>Oscillatoriophycideae</taxon>
        <taxon>Chroococcales</taxon>
        <taxon>Aphanothecaceae</taxon>
        <taxon>Crocosphaera</taxon>
        <taxon>Crocosphaera subtropica</taxon>
    </lineage>
</organism>
<feature type="signal peptide" evidence="1">
    <location>
        <begin position="1"/>
        <end position="26"/>
    </location>
</feature>
<reference evidence="2 3" key="1">
    <citation type="journal article" date="2008" name="Proc. Natl. Acad. Sci. U.S.A.">
        <title>The genome of Cyanothece 51142, a unicellular diazotrophic cyanobacterium important in the marine nitrogen cycle.</title>
        <authorList>
            <person name="Welsh E.A."/>
            <person name="Liberton M."/>
            <person name="Stoeckel J."/>
            <person name="Loh T."/>
            <person name="Elvitigala T."/>
            <person name="Wang C."/>
            <person name="Wollam A."/>
            <person name="Fulton R.S."/>
            <person name="Clifton S.W."/>
            <person name="Jacobs J.M."/>
            <person name="Aurora R."/>
            <person name="Ghosh B.K."/>
            <person name="Sherman L.A."/>
            <person name="Smith R.D."/>
            <person name="Wilson R.K."/>
            <person name="Pakrasi H.B."/>
        </authorList>
    </citation>
    <scope>NUCLEOTIDE SEQUENCE [LARGE SCALE GENOMIC DNA]</scope>
    <source>
        <strain evidence="3">ATCC 51142 / BH68</strain>
    </source>
</reference>
<feature type="chain" id="PRO_5002772493" description="RSAM-associated Gly-rich repeat protein" evidence="1">
    <location>
        <begin position="27"/>
        <end position="118"/>
    </location>
</feature>
<dbReference type="AlphaFoldDB" id="B1X122"/>
<evidence type="ECO:0008006" key="4">
    <source>
        <dbReference type="Google" id="ProtNLM"/>
    </source>
</evidence>
<dbReference type="KEGG" id="cyt:cce_0312"/>
<dbReference type="Proteomes" id="UP000001203">
    <property type="component" value="Chromosome circular"/>
</dbReference>
<evidence type="ECO:0000313" key="3">
    <source>
        <dbReference type="Proteomes" id="UP000001203"/>
    </source>
</evidence>
<dbReference type="OrthoDB" id="583061at2"/>
<name>B1X122_CROS5</name>
<dbReference type="NCBIfam" id="TIGR04260">
    <property type="entry name" value="Cyano_gly_rpt"/>
    <property type="match status" value="1"/>
</dbReference>
<proteinExistence type="predicted"/>
<evidence type="ECO:0000256" key="1">
    <source>
        <dbReference type="SAM" id="SignalP"/>
    </source>
</evidence>
<dbReference type="eggNOG" id="ENOG5030QZB">
    <property type="taxonomic scope" value="Bacteria"/>
</dbReference>
<dbReference type="EMBL" id="CP000806">
    <property type="protein sequence ID" value="ACB49663.1"/>
    <property type="molecule type" value="Genomic_DNA"/>
</dbReference>
<dbReference type="STRING" id="43989.cce_0312"/>
<keyword evidence="3" id="KW-1185">Reference proteome</keyword>